<organism evidence="2">
    <name type="scientific">Rhizophora mucronata</name>
    <name type="common">Asiatic mangrove</name>
    <dbReference type="NCBI Taxonomy" id="61149"/>
    <lineage>
        <taxon>Eukaryota</taxon>
        <taxon>Viridiplantae</taxon>
        <taxon>Streptophyta</taxon>
        <taxon>Embryophyta</taxon>
        <taxon>Tracheophyta</taxon>
        <taxon>Spermatophyta</taxon>
        <taxon>Magnoliopsida</taxon>
        <taxon>eudicotyledons</taxon>
        <taxon>Gunneridae</taxon>
        <taxon>Pentapetalae</taxon>
        <taxon>rosids</taxon>
        <taxon>fabids</taxon>
        <taxon>Malpighiales</taxon>
        <taxon>Rhizophoraceae</taxon>
        <taxon>Rhizophora</taxon>
    </lineage>
</organism>
<feature type="transmembrane region" description="Helical" evidence="1">
    <location>
        <begin position="21"/>
        <end position="44"/>
    </location>
</feature>
<evidence type="ECO:0000313" key="2">
    <source>
        <dbReference type="EMBL" id="MBX29428.1"/>
    </source>
</evidence>
<name>A0A2P2MGR9_RHIMU</name>
<proteinExistence type="predicted"/>
<evidence type="ECO:0000256" key="1">
    <source>
        <dbReference type="SAM" id="Phobius"/>
    </source>
</evidence>
<protein>
    <submittedName>
        <fullName evidence="2">Uncharacterized protein</fullName>
    </submittedName>
</protein>
<dbReference type="AlphaFoldDB" id="A0A2P2MGR9"/>
<keyword evidence="1" id="KW-0812">Transmembrane</keyword>
<dbReference type="EMBL" id="GGEC01048944">
    <property type="protein sequence ID" value="MBX29428.1"/>
    <property type="molecule type" value="Transcribed_RNA"/>
</dbReference>
<sequence length="57" mass="6514">MSHPTFLTVNMLSQATSGFHFAGLLFFFHFGILVLLFVFFPFGYEVPLGDLSFYSEQ</sequence>
<keyword evidence="1" id="KW-0472">Membrane</keyword>
<accession>A0A2P2MGR9</accession>
<reference evidence="2" key="1">
    <citation type="submission" date="2018-02" db="EMBL/GenBank/DDBJ databases">
        <title>Rhizophora mucronata_Transcriptome.</title>
        <authorList>
            <person name="Meera S.P."/>
            <person name="Sreeshan A."/>
            <person name="Augustine A."/>
        </authorList>
    </citation>
    <scope>NUCLEOTIDE SEQUENCE</scope>
    <source>
        <tissue evidence="2">Leaf</tissue>
    </source>
</reference>
<keyword evidence="1" id="KW-1133">Transmembrane helix</keyword>